<keyword evidence="1" id="KW-0472">Membrane</keyword>
<protein>
    <submittedName>
        <fullName evidence="2">Uncharacterized protein</fullName>
    </submittedName>
</protein>
<sequence length="130" mass="14595">MDLNRIMLTHFTTFGSNIMFVSFYLQTLIHSFHRSLHSLSLSQIPPSLKFFPLISMETCYFQDLPTISTFLLFNLSSARTCNGGCPGSKVLMVSASLLGGFGWELLKTLALSGFSDIHICQNWVKMLMTC</sequence>
<organism evidence="2 3">
    <name type="scientific">Helianthus annuus</name>
    <name type="common">Common sunflower</name>
    <dbReference type="NCBI Taxonomy" id="4232"/>
    <lineage>
        <taxon>Eukaryota</taxon>
        <taxon>Viridiplantae</taxon>
        <taxon>Streptophyta</taxon>
        <taxon>Embryophyta</taxon>
        <taxon>Tracheophyta</taxon>
        <taxon>Spermatophyta</taxon>
        <taxon>Magnoliopsida</taxon>
        <taxon>eudicotyledons</taxon>
        <taxon>Gunneridae</taxon>
        <taxon>Pentapetalae</taxon>
        <taxon>asterids</taxon>
        <taxon>campanulids</taxon>
        <taxon>Asterales</taxon>
        <taxon>Asteraceae</taxon>
        <taxon>Asteroideae</taxon>
        <taxon>Heliantheae alliance</taxon>
        <taxon>Heliantheae</taxon>
        <taxon>Helianthus</taxon>
    </lineage>
</organism>
<keyword evidence="3" id="KW-1185">Reference proteome</keyword>
<dbReference type="Gramene" id="mRNA:HanXRQr2_Chr08g0347831">
    <property type="protein sequence ID" value="mRNA:HanXRQr2_Chr08g0347831"/>
    <property type="gene ID" value="HanXRQr2_Chr08g0347831"/>
</dbReference>
<gene>
    <name evidence="2" type="ORF">HanXRQr2_Chr08g0347831</name>
</gene>
<reference evidence="2" key="1">
    <citation type="journal article" date="2017" name="Nature">
        <title>The sunflower genome provides insights into oil metabolism, flowering and Asterid evolution.</title>
        <authorList>
            <person name="Badouin H."/>
            <person name="Gouzy J."/>
            <person name="Grassa C.J."/>
            <person name="Murat F."/>
            <person name="Staton S.E."/>
            <person name="Cottret L."/>
            <person name="Lelandais-Briere C."/>
            <person name="Owens G.L."/>
            <person name="Carrere S."/>
            <person name="Mayjonade B."/>
            <person name="Legrand L."/>
            <person name="Gill N."/>
            <person name="Kane N.C."/>
            <person name="Bowers J.E."/>
            <person name="Hubner S."/>
            <person name="Bellec A."/>
            <person name="Berard A."/>
            <person name="Berges H."/>
            <person name="Blanchet N."/>
            <person name="Boniface M.C."/>
            <person name="Brunel D."/>
            <person name="Catrice O."/>
            <person name="Chaidir N."/>
            <person name="Claudel C."/>
            <person name="Donnadieu C."/>
            <person name="Faraut T."/>
            <person name="Fievet G."/>
            <person name="Helmstetter N."/>
            <person name="King M."/>
            <person name="Knapp S.J."/>
            <person name="Lai Z."/>
            <person name="Le Paslier M.C."/>
            <person name="Lippi Y."/>
            <person name="Lorenzon L."/>
            <person name="Mandel J.R."/>
            <person name="Marage G."/>
            <person name="Marchand G."/>
            <person name="Marquand E."/>
            <person name="Bret-Mestries E."/>
            <person name="Morien E."/>
            <person name="Nambeesan S."/>
            <person name="Nguyen T."/>
            <person name="Pegot-Espagnet P."/>
            <person name="Pouilly N."/>
            <person name="Raftis F."/>
            <person name="Sallet E."/>
            <person name="Schiex T."/>
            <person name="Thomas J."/>
            <person name="Vandecasteele C."/>
            <person name="Vares D."/>
            <person name="Vear F."/>
            <person name="Vautrin S."/>
            <person name="Crespi M."/>
            <person name="Mangin B."/>
            <person name="Burke J.M."/>
            <person name="Salse J."/>
            <person name="Munos S."/>
            <person name="Vincourt P."/>
            <person name="Rieseberg L.H."/>
            <person name="Langlade N.B."/>
        </authorList>
    </citation>
    <scope>NUCLEOTIDE SEQUENCE</scope>
    <source>
        <tissue evidence="2">Leaves</tissue>
    </source>
</reference>
<evidence type="ECO:0000256" key="1">
    <source>
        <dbReference type="SAM" id="Phobius"/>
    </source>
</evidence>
<accession>A0A9K3ND77</accession>
<dbReference type="EMBL" id="MNCJ02000323">
    <property type="protein sequence ID" value="KAF5796132.1"/>
    <property type="molecule type" value="Genomic_DNA"/>
</dbReference>
<evidence type="ECO:0000313" key="3">
    <source>
        <dbReference type="Proteomes" id="UP000215914"/>
    </source>
</evidence>
<name>A0A9K3ND77_HELAN</name>
<feature type="transmembrane region" description="Helical" evidence="1">
    <location>
        <begin position="6"/>
        <end position="25"/>
    </location>
</feature>
<evidence type="ECO:0000313" key="2">
    <source>
        <dbReference type="EMBL" id="KAF5796132.1"/>
    </source>
</evidence>
<dbReference type="AlphaFoldDB" id="A0A9K3ND77"/>
<keyword evidence="1" id="KW-0812">Transmembrane</keyword>
<keyword evidence="1" id="KW-1133">Transmembrane helix</keyword>
<reference evidence="2" key="2">
    <citation type="submission" date="2020-06" db="EMBL/GenBank/DDBJ databases">
        <title>Helianthus annuus Genome sequencing and assembly Release 2.</title>
        <authorList>
            <person name="Gouzy J."/>
            <person name="Langlade N."/>
            <person name="Munos S."/>
        </authorList>
    </citation>
    <scope>NUCLEOTIDE SEQUENCE</scope>
    <source>
        <tissue evidence="2">Leaves</tissue>
    </source>
</reference>
<proteinExistence type="predicted"/>
<dbReference type="Proteomes" id="UP000215914">
    <property type="component" value="Unassembled WGS sequence"/>
</dbReference>
<comment type="caution">
    <text evidence="2">The sequence shown here is derived from an EMBL/GenBank/DDBJ whole genome shotgun (WGS) entry which is preliminary data.</text>
</comment>